<dbReference type="InterPro" id="IPR051395">
    <property type="entry name" value="Cytochrome_c_Peroxidase/MauG"/>
</dbReference>
<evidence type="ECO:0000256" key="3">
    <source>
        <dbReference type="ARBA" id="ARBA00023004"/>
    </source>
</evidence>
<accession>A0A7K1TLM6</accession>
<gene>
    <name evidence="7" type="ORF">GO988_23480</name>
</gene>
<keyword evidence="5" id="KW-0732">Signal</keyword>
<evidence type="ECO:0000313" key="7">
    <source>
        <dbReference type="EMBL" id="MVN79305.1"/>
    </source>
</evidence>
<dbReference type="AlphaFoldDB" id="A0A7K1TLM6"/>
<dbReference type="GO" id="GO:0046872">
    <property type="term" value="F:metal ion binding"/>
    <property type="evidence" value="ECO:0007669"/>
    <property type="project" value="UniProtKB-KW"/>
</dbReference>
<feature type="domain" description="Cytochrome c" evidence="6">
    <location>
        <begin position="369"/>
        <end position="500"/>
    </location>
</feature>
<protein>
    <submittedName>
        <fullName evidence="7">C-type cytochrome</fullName>
    </submittedName>
</protein>
<feature type="signal peptide" evidence="5">
    <location>
        <begin position="1"/>
        <end position="22"/>
    </location>
</feature>
<evidence type="ECO:0000256" key="2">
    <source>
        <dbReference type="ARBA" id="ARBA00022723"/>
    </source>
</evidence>
<evidence type="ECO:0000256" key="4">
    <source>
        <dbReference type="PROSITE-ProRule" id="PRU00433"/>
    </source>
</evidence>
<name>A0A7K1TLM6_9BACT</name>
<proteinExistence type="predicted"/>
<evidence type="ECO:0000313" key="8">
    <source>
        <dbReference type="Proteomes" id="UP000441336"/>
    </source>
</evidence>
<evidence type="ECO:0000256" key="5">
    <source>
        <dbReference type="SAM" id="SignalP"/>
    </source>
</evidence>
<dbReference type="PIRSF" id="PIRSF028099">
    <property type="entry name" value="DUF1111"/>
    <property type="match status" value="1"/>
</dbReference>
<evidence type="ECO:0000256" key="1">
    <source>
        <dbReference type="ARBA" id="ARBA00022617"/>
    </source>
</evidence>
<feature type="chain" id="PRO_5029891093" evidence="5">
    <location>
        <begin position="23"/>
        <end position="500"/>
    </location>
</feature>
<keyword evidence="3 4" id="KW-0408">Iron</keyword>
<dbReference type="Proteomes" id="UP000441336">
    <property type="component" value="Unassembled WGS sequence"/>
</dbReference>
<dbReference type="InterPro" id="IPR036909">
    <property type="entry name" value="Cyt_c-like_dom_sf"/>
</dbReference>
<dbReference type="InterPro" id="IPR009056">
    <property type="entry name" value="Cyt_c-like_dom"/>
</dbReference>
<dbReference type="Gene3D" id="1.10.760.10">
    <property type="entry name" value="Cytochrome c-like domain"/>
    <property type="match status" value="1"/>
</dbReference>
<dbReference type="PANTHER" id="PTHR30600">
    <property type="entry name" value="CYTOCHROME C PEROXIDASE-RELATED"/>
    <property type="match status" value="1"/>
</dbReference>
<organism evidence="7 8">
    <name type="scientific">Hymenobacter ginkgonis</name>
    <dbReference type="NCBI Taxonomy" id="2682976"/>
    <lineage>
        <taxon>Bacteria</taxon>
        <taxon>Pseudomonadati</taxon>
        <taxon>Bacteroidota</taxon>
        <taxon>Cytophagia</taxon>
        <taxon>Cytophagales</taxon>
        <taxon>Hymenobacteraceae</taxon>
        <taxon>Hymenobacter</taxon>
    </lineage>
</organism>
<dbReference type="PANTHER" id="PTHR30600:SF4">
    <property type="entry name" value="CYTOCHROME C DOMAIN-CONTAINING PROTEIN"/>
    <property type="match status" value="1"/>
</dbReference>
<dbReference type="PROSITE" id="PS51007">
    <property type="entry name" value="CYTC"/>
    <property type="match status" value="1"/>
</dbReference>
<keyword evidence="8" id="KW-1185">Reference proteome</keyword>
<sequence length="500" mass="52156">MTHSTTLRQGCLALLSSIMLSACETTQDNTGPLSTTVSQDGKAAPGTTYELADFAGPSGGSNTVNQTDALALNQPSPALAGAEVQYHTMGKGSFEQVFSLQQLAPLWNNEKCSGCHVNGGRSPLGSDPLVPQLLFRVSVPGVADDGGPNPVPGIGGQIQPFVIVNGVRGIGPEGKVSTTYAEQLRAFADGQPYSLRTPTYTPSATLPPGTMISPRIGQQIAGLGLLEAVPEQDIVALADPTDKDHDGITGRPNRVWDAAMQQTVLGRFGWKANQPNLLQQAAAAFNGDLGITSPFFPLESDVPGGGRNKKGPGIKLPSGGLSSLTAAAAMLKTSATSTTPTDIDTDALFSTAFYTGTLGVPATRNSSDPQVAAGQALFVAAKCAACHTPVLHTSSAAPYGLGGQTIHPYTDLLLHDMGPDLADNRPDFLATGSEWRTAPLWGLGLSVTTSNHTNYLHDGRARNVLEAVMWHGGEGDFSRNYVAQLSQTDRNALVAFVKSL</sequence>
<dbReference type="InterPro" id="IPR010538">
    <property type="entry name" value="DHOR"/>
</dbReference>
<dbReference type="Pfam" id="PF06537">
    <property type="entry name" value="DHOR"/>
    <property type="match status" value="1"/>
</dbReference>
<dbReference type="GO" id="GO:0009055">
    <property type="term" value="F:electron transfer activity"/>
    <property type="evidence" value="ECO:0007669"/>
    <property type="project" value="InterPro"/>
</dbReference>
<comment type="caution">
    <text evidence="7">The sequence shown here is derived from an EMBL/GenBank/DDBJ whole genome shotgun (WGS) entry which is preliminary data.</text>
</comment>
<dbReference type="SUPFAM" id="SSF46626">
    <property type="entry name" value="Cytochrome c"/>
    <property type="match status" value="1"/>
</dbReference>
<keyword evidence="2 4" id="KW-0479">Metal-binding</keyword>
<dbReference type="EMBL" id="WQKZ01000015">
    <property type="protein sequence ID" value="MVN79305.1"/>
    <property type="molecule type" value="Genomic_DNA"/>
</dbReference>
<keyword evidence="1 4" id="KW-0349">Heme</keyword>
<evidence type="ECO:0000259" key="6">
    <source>
        <dbReference type="PROSITE" id="PS51007"/>
    </source>
</evidence>
<dbReference type="GO" id="GO:0004130">
    <property type="term" value="F:cytochrome-c peroxidase activity"/>
    <property type="evidence" value="ECO:0007669"/>
    <property type="project" value="TreeGrafter"/>
</dbReference>
<reference evidence="7 8" key="1">
    <citation type="submission" date="2019-12" db="EMBL/GenBank/DDBJ databases">
        <title>Hymenobacter sp. HMF4947 Genome sequencing and assembly.</title>
        <authorList>
            <person name="Kang H."/>
            <person name="Cha I."/>
            <person name="Kim H."/>
            <person name="Joh K."/>
        </authorList>
    </citation>
    <scope>NUCLEOTIDE SEQUENCE [LARGE SCALE GENOMIC DNA]</scope>
    <source>
        <strain evidence="7 8">HMF4947</strain>
    </source>
</reference>
<dbReference type="GO" id="GO:0020037">
    <property type="term" value="F:heme binding"/>
    <property type="evidence" value="ECO:0007669"/>
    <property type="project" value="InterPro"/>
</dbReference>